<keyword evidence="14" id="KW-1185">Reference proteome</keyword>
<dbReference type="GO" id="GO:0000779">
    <property type="term" value="C:condensed chromosome, centromeric region"/>
    <property type="evidence" value="ECO:0007669"/>
    <property type="project" value="UniProtKB-ARBA"/>
</dbReference>
<dbReference type="GO" id="GO:0051301">
    <property type="term" value="P:cell division"/>
    <property type="evidence" value="ECO:0007669"/>
    <property type="project" value="UniProtKB-KW"/>
</dbReference>
<feature type="compositionally biased region" description="Polar residues" evidence="10">
    <location>
        <begin position="535"/>
        <end position="544"/>
    </location>
</feature>
<evidence type="ECO:0000256" key="3">
    <source>
        <dbReference type="ARBA" id="ARBA00022454"/>
    </source>
</evidence>
<keyword evidence="5" id="KW-0159">Chromosome partition</keyword>
<comment type="caution">
    <text evidence="13">The sequence shown here is derived from an EMBL/GenBank/DDBJ whole genome shotgun (WGS) entry which is preliminary data.</text>
</comment>
<feature type="region of interest" description="Disordered" evidence="10">
    <location>
        <begin position="232"/>
        <end position="610"/>
    </location>
</feature>
<keyword evidence="4" id="KW-0132">Cell division</keyword>
<evidence type="ECO:0000256" key="10">
    <source>
        <dbReference type="SAM" id="MobiDB-lite"/>
    </source>
</evidence>
<feature type="compositionally biased region" description="Polar residues" evidence="10">
    <location>
        <begin position="260"/>
        <end position="274"/>
    </location>
</feature>
<proteinExistence type="inferred from homology"/>
<feature type="non-terminal residue" evidence="13">
    <location>
        <position position="1"/>
    </location>
</feature>
<keyword evidence="6 9" id="KW-0175">Coiled coil</keyword>
<evidence type="ECO:0000256" key="1">
    <source>
        <dbReference type="ARBA" id="ARBA00004584"/>
    </source>
</evidence>
<evidence type="ECO:0000313" key="13">
    <source>
        <dbReference type="EMBL" id="TVY82247.1"/>
    </source>
</evidence>
<dbReference type="OrthoDB" id="5394106at2759"/>
<dbReference type="AlphaFoldDB" id="A0A8T9CCL4"/>
<feature type="region of interest" description="Disordered" evidence="10">
    <location>
        <begin position="623"/>
        <end position="735"/>
    </location>
</feature>
<feature type="compositionally biased region" description="Polar residues" evidence="10">
    <location>
        <begin position="135"/>
        <end position="144"/>
    </location>
</feature>
<comment type="similarity">
    <text evidence="2">Belongs to the shugoshin family.</text>
</comment>
<sequence>RIHTISTPFVACYVQMARLNEVAAPTESIESLKRKFMRQNRDIARANSTQSLRIRNLENETSRLLADNLGLREQIIRLQNELDNGQAQRIRDHTNDVKSQLEAKLQEIGTLITDLGHEPTRKRKSAQGGQIIRASPSTSPDQRNWKNMCTLSEAMAGQEGRLPPIMENKSYPRRTLERQDVVNLIADAEGGLDTTESPEIGPPPVSQFVDEDPVKIDLPKRIRKNDLEDLAGLDPSLSINLEQRRKRKEILGPSEPKGGSNATSAPGGQENAGSLKTGAKRKLSVRDDDEPEPLPRTVQESPDDFRFTRVVSEDKARSKTVSQPENTGHKATRELAVARGAPREKRSSTSTTTNRKALAPKSVNNSPRKIGRVPIQDDIKAAKNDVPKFNPTKDNTREKKSEPITVKPQSEPLVDTVEIQPEPETPAAVDDVFSPSSSQPSTARVESRDTPPPPDLGSDVQRPSRRSRGAVSYAEPSLRDKMRRPTKDLVDAVSGEGKSNRGSIVKVEEGRTSTGISIKAEAEEEDAWKRMPLASSETVENSPLRSKAPDQDALPSSITTHRKRRESILYQTSENTPKTGSETAISSLLSEHRKAKAAAKERALEKEGILTKAMDKLDIYEFNETSPPGEAVTSRPSQEDKLTSRSTRRASAIPKDLASVDDGEASDIEATKKKEAPMSRRRQSTLGLKGSSANTGLGPDKTVRKTSSTSGFSDSTGAGDTRGDRIAARRRSMML</sequence>
<feature type="coiled-coil region" evidence="9">
    <location>
        <begin position="29"/>
        <end position="88"/>
    </location>
</feature>
<feature type="compositionally biased region" description="Polar residues" evidence="10">
    <location>
        <begin position="434"/>
        <end position="444"/>
    </location>
</feature>
<dbReference type="Proteomes" id="UP000469558">
    <property type="component" value="Unassembled WGS sequence"/>
</dbReference>
<evidence type="ECO:0000256" key="6">
    <source>
        <dbReference type="ARBA" id="ARBA00023054"/>
    </source>
</evidence>
<dbReference type="InterPro" id="IPR011515">
    <property type="entry name" value="Shugoshin_C"/>
</dbReference>
<keyword evidence="3" id="KW-0158">Chromosome</keyword>
<keyword evidence="7" id="KW-0131">Cell cycle</keyword>
<dbReference type="InterPro" id="IPR011516">
    <property type="entry name" value="Shugoshin_N"/>
</dbReference>
<evidence type="ECO:0000256" key="8">
    <source>
        <dbReference type="ARBA" id="ARBA00023328"/>
    </source>
</evidence>
<name>A0A8T9CCL4_9HELO</name>
<dbReference type="GO" id="GO:0045132">
    <property type="term" value="P:meiotic chromosome segregation"/>
    <property type="evidence" value="ECO:0007669"/>
    <property type="project" value="InterPro"/>
</dbReference>
<evidence type="ECO:0000259" key="12">
    <source>
        <dbReference type="Pfam" id="PF07558"/>
    </source>
</evidence>
<feature type="compositionally biased region" description="Polar residues" evidence="10">
    <location>
        <begin position="569"/>
        <end position="589"/>
    </location>
</feature>
<dbReference type="Pfam" id="PF07557">
    <property type="entry name" value="Shugoshin_C"/>
    <property type="match status" value="1"/>
</dbReference>
<keyword evidence="8" id="KW-0137">Centromere</keyword>
<evidence type="ECO:0000256" key="4">
    <source>
        <dbReference type="ARBA" id="ARBA00022618"/>
    </source>
</evidence>
<feature type="domain" description="Shugoshin N-terminal coiled-coil" evidence="12">
    <location>
        <begin position="32"/>
        <end position="76"/>
    </location>
</feature>
<gene>
    <name evidence="13" type="primary">sgo-1</name>
    <name evidence="13" type="ORF">LSUE1_G003995</name>
</gene>
<feature type="compositionally biased region" description="Basic and acidic residues" evidence="10">
    <location>
        <begin position="669"/>
        <end position="678"/>
    </location>
</feature>
<feature type="domain" description="Shugoshin C-terminal" evidence="11">
    <location>
        <begin position="462"/>
        <end position="484"/>
    </location>
</feature>
<evidence type="ECO:0000256" key="5">
    <source>
        <dbReference type="ARBA" id="ARBA00022829"/>
    </source>
</evidence>
<evidence type="ECO:0000313" key="14">
    <source>
        <dbReference type="Proteomes" id="UP000469558"/>
    </source>
</evidence>
<feature type="region of interest" description="Disordered" evidence="10">
    <location>
        <begin position="189"/>
        <end position="212"/>
    </location>
</feature>
<dbReference type="Pfam" id="PF07558">
    <property type="entry name" value="Shugoshin_N"/>
    <property type="match status" value="1"/>
</dbReference>
<protein>
    <submittedName>
        <fullName evidence="13">Shugoshin</fullName>
    </submittedName>
</protein>
<feature type="compositionally biased region" description="Basic and acidic residues" evidence="10">
    <location>
        <begin position="598"/>
        <end position="610"/>
    </location>
</feature>
<feature type="compositionally biased region" description="Basic and acidic residues" evidence="10">
    <location>
        <begin position="303"/>
        <end position="317"/>
    </location>
</feature>
<evidence type="ECO:0000256" key="7">
    <source>
        <dbReference type="ARBA" id="ARBA00023306"/>
    </source>
</evidence>
<feature type="region of interest" description="Disordered" evidence="10">
    <location>
        <begin position="119"/>
        <end position="144"/>
    </location>
</feature>
<evidence type="ECO:0000256" key="9">
    <source>
        <dbReference type="SAM" id="Coils"/>
    </source>
</evidence>
<feature type="compositionally biased region" description="Low complexity" evidence="10">
    <location>
        <begin position="706"/>
        <end position="719"/>
    </location>
</feature>
<feature type="compositionally biased region" description="Basic and acidic residues" evidence="10">
    <location>
        <begin position="375"/>
        <end position="386"/>
    </location>
</feature>
<dbReference type="GO" id="GO:0005634">
    <property type="term" value="C:nucleus"/>
    <property type="evidence" value="ECO:0007669"/>
    <property type="project" value="InterPro"/>
</dbReference>
<evidence type="ECO:0000259" key="11">
    <source>
        <dbReference type="Pfam" id="PF07557"/>
    </source>
</evidence>
<feature type="compositionally biased region" description="Basic and acidic residues" evidence="10">
    <location>
        <begin position="477"/>
        <end position="490"/>
    </location>
</feature>
<comment type="subcellular location">
    <subcellularLocation>
        <location evidence="1">Chromosome</location>
        <location evidence="1">Centromere</location>
    </subcellularLocation>
</comment>
<reference evidence="13 14" key="1">
    <citation type="submission" date="2018-05" db="EMBL/GenBank/DDBJ databases">
        <title>Genome sequencing and assembly of the regulated plant pathogen Lachnellula willkommii and related sister species for the development of diagnostic species identification markers.</title>
        <authorList>
            <person name="Giroux E."/>
            <person name="Bilodeau G."/>
        </authorList>
    </citation>
    <scope>NUCLEOTIDE SEQUENCE [LARGE SCALE GENOMIC DNA]</scope>
    <source>
        <strain evidence="13 14">CBS 268.59</strain>
    </source>
</reference>
<evidence type="ECO:0000256" key="2">
    <source>
        <dbReference type="ARBA" id="ARBA00010845"/>
    </source>
</evidence>
<organism evidence="13 14">
    <name type="scientific">Lachnellula suecica</name>
    <dbReference type="NCBI Taxonomy" id="602035"/>
    <lineage>
        <taxon>Eukaryota</taxon>
        <taxon>Fungi</taxon>
        <taxon>Dikarya</taxon>
        <taxon>Ascomycota</taxon>
        <taxon>Pezizomycotina</taxon>
        <taxon>Leotiomycetes</taxon>
        <taxon>Helotiales</taxon>
        <taxon>Lachnaceae</taxon>
        <taxon>Lachnellula</taxon>
    </lineage>
</organism>
<accession>A0A8T9CCL4</accession>
<dbReference type="EMBL" id="QGMK01000347">
    <property type="protein sequence ID" value="TVY82247.1"/>
    <property type="molecule type" value="Genomic_DNA"/>
</dbReference>